<protein>
    <submittedName>
        <fullName evidence="2">Uncharacterized protein</fullName>
    </submittedName>
</protein>
<evidence type="ECO:0000313" key="2">
    <source>
        <dbReference type="EMBL" id="CDW19008.1"/>
    </source>
</evidence>
<feature type="transmembrane region" description="Helical" evidence="1">
    <location>
        <begin position="18"/>
        <end position="35"/>
    </location>
</feature>
<keyword evidence="1" id="KW-1133">Transmembrane helix</keyword>
<proteinExistence type="predicted"/>
<keyword evidence="1" id="KW-0812">Transmembrane</keyword>
<reference evidence="2" key="1">
    <citation type="submission" date="2014-05" db="EMBL/GenBank/DDBJ databases">
        <authorList>
            <person name="Chronopoulou M."/>
        </authorList>
    </citation>
    <scope>NUCLEOTIDE SEQUENCE</scope>
    <source>
        <tissue evidence="2">Whole organism</tissue>
    </source>
</reference>
<name>A0A0K2SZ33_LEPSM</name>
<keyword evidence="1" id="KW-0472">Membrane</keyword>
<sequence>KKIFVTISICSLVHGKRINNFFLFIYLYIFLFFNLRKQSFLYQLQPSLYKTKPTKKSYI</sequence>
<dbReference type="AlphaFoldDB" id="A0A0K2SZ33"/>
<feature type="non-terminal residue" evidence="2">
    <location>
        <position position="1"/>
    </location>
</feature>
<accession>A0A0K2SZ33</accession>
<evidence type="ECO:0000256" key="1">
    <source>
        <dbReference type="SAM" id="Phobius"/>
    </source>
</evidence>
<dbReference type="EMBL" id="HACA01001647">
    <property type="protein sequence ID" value="CDW19008.1"/>
    <property type="molecule type" value="Transcribed_RNA"/>
</dbReference>
<organism evidence="2">
    <name type="scientific">Lepeophtheirus salmonis</name>
    <name type="common">Salmon louse</name>
    <name type="synonym">Caligus salmonis</name>
    <dbReference type="NCBI Taxonomy" id="72036"/>
    <lineage>
        <taxon>Eukaryota</taxon>
        <taxon>Metazoa</taxon>
        <taxon>Ecdysozoa</taxon>
        <taxon>Arthropoda</taxon>
        <taxon>Crustacea</taxon>
        <taxon>Multicrustacea</taxon>
        <taxon>Hexanauplia</taxon>
        <taxon>Copepoda</taxon>
        <taxon>Siphonostomatoida</taxon>
        <taxon>Caligidae</taxon>
        <taxon>Lepeophtheirus</taxon>
    </lineage>
</organism>